<dbReference type="SUPFAM" id="SSF55874">
    <property type="entry name" value="ATPase domain of HSP90 chaperone/DNA topoisomerase II/histidine kinase"/>
    <property type="match status" value="1"/>
</dbReference>
<gene>
    <name evidence="9" type="ORF">EHR08_09270</name>
</gene>
<dbReference type="InterPro" id="IPR005467">
    <property type="entry name" value="His_kinase_dom"/>
</dbReference>
<comment type="caution">
    <text evidence="9">The sequence shown here is derived from an EMBL/GenBank/DDBJ whole genome shotgun (WGS) entry which is preliminary data.</text>
</comment>
<dbReference type="SUPFAM" id="SSF55785">
    <property type="entry name" value="PYP-like sensor domain (PAS domain)"/>
    <property type="match status" value="3"/>
</dbReference>
<evidence type="ECO:0000256" key="4">
    <source>
        <dbReference type="ARBA" id="ARBA00022679"/>
    </source>
</evidence>
<dbReference type="SMART" id="SM00086">
    <property type="entry name" value="PAC"/>
    <property type="match status" value="1"/>
</dbReference>
<dbReference type="InterPro" id="IPR013655">
    <property type="entry name" value="PAS_fold_3"/>
</dbReference>
<dbReference type="Pfam" id="PF02518">
    <property type="entry name" value="HATPase_c"/>
    <property type="match status" value="1"/>
</dbReference>
<dbReference type="PROSITE" id="PS50112">
    <property type="entry name" value="PAS"/>
    <property type="match status" value="1"/>
</dbReference>
<dbReference type="Pfam" id="PF00989">
    <property type="entry name" value="PAS"/>
    <property type="match status" value="1"/>
</dbReference>
<dbReference type="GO" id="GO:0006355">
    <property type="term" value="P:regulation of DNA-templated transcription"/>
    <property type="evidence" value="ECO:0007669"/>
    <property type="project" value="InterPro"/>
</dbReference>
<dbReference type="CDD" id="cd00130">
    <property type="entry name" value="PAS"/>
    <property type="match status" value="3"/>
</dbReference>
<feature type="domain" description="PAS" evidence="7">
    <location>
        <begin position="127"/>
        <end position="199"/>
    </location>
</feature>
<dbReference type="InterPro" id="IPR001610">
    <property type="entry name" value="PAC"/>
</dbReference>
<dbReference type="InterPro" id="IPR013767">
    <property type="entry name" value="PAS_fold"/>
</dbReference>
<comment type="catalytic activity">
    <reaction evidence="1">
        <text>ATP + protein L-histidine = ADP + protein N-phospho-L-histidine.</text>
        <dbReference type="EC" id="2.7.13.3"/>
    </reaction>
</comment>
<dbReference type="NCBIfam" id="TIGR00229">
    <property type="entry name" value="sensory_box"/>
    <property type="match status" value="1"/>
</dbReference>
<feature type="domain" description="PAC" evidence="8">
    <location>
        <begin position="203"/>
        <end position="256"/>
    </location>
</feature>
<dbReference type="InterPro" id="IPR036097">
    <property type="entry name" value="HisK_dim/P_sf"/>
</dbReference>
<dbReference type="PANTHER" id="PTHR43304">
    <property type="entry name" value="PHYTOCHROME-LIKE PROTEIN CPH1"/>
    <property type="match status" value="1"/>
</dbReference>
<keyword evidence="10" id="KW-1185">Reference proteome</keyword>
<keyword evidence="3" id="KW-0597">Phosphoprotein</keyword>
<dbReference type="InterPro" id="IPR000700">
    <property type="entry name" value="PAS-assoc_C"/>
</dbReference>
<feature type="domain" description="Histidine kinase" evidence="6">
    <location>
        <begin position="525"/>
        <end position="789"/>
    </location>
</feature>
<dbReference type="Gene3D" id="3.30.565.10">
    <property type="entry name" value="Histidine kinase-like ATPase, C-terminal domain"/>
    <property type="match status" value="1"/>
</dbReference>
<dbReference type="EC" id="2.7.13.3" evidence="2"/>
<evidence type="ECO:0000256" key="2">
    <source>
        <dbReference type="ARBA" id="ARBA00012438"/>
    </source>
</evidence>
<dbReference type="SMART" id="SM00387">
    <property type="entry name" value="HATPase_c"/>
    <property type="match status" value="1"/>
</dbReference>
<keyword evidence="4" id="KW-0808">Transferase</keyword>
<dbReference type="InterPro" id="IPR003661">
    <property type="entry name" value="HisK_dim/P_dom"/>
</dbReference>
<evidence type="ECO:0000256" key="5">
    <source>
        <dbReference type="ARBA" id="ARBA00022777"/>
    </source>
</evidence>
<protein>
    <recommendedName>
        <fullName evidence="2">histidine kinase</fullName>
        <ecNumber evidence="2">2.7.13.3</ecNumber>
    </recommendedName>
</protein>
<dbReference type="PROSITE" id="PS50109">
    <property type="entry name" value="HIS_KIN"/>
    <property type="match status" value="1"/>
</dbReference>
<dbReference type="SMART" id="SM00091">
    <property type="entry name" value="PAS"/>
    <property type="match status" value="3"/>
</dbReference>
<dbReference type="InterPro" id="IPR004358">
    <property type="entry name" value="Sig_transdc_His_kin-like_C"/>
</dbReference>
<dbReference type="InterPro" id="IPR035965">
    <property type="entry name" value="PAS-like_dom_sf"/>
</dbReference>
<evidence type="ECO:0000259" key="8">
    <source>
        <dbReference type="PROSITE" id="PS50113"/>
    </source>
</evidence>
<dbReference type="OrthoDB" id="9784397at2"/>
<dbReference type="EMBL" id="RQHU01000005">
    <property type="protein sequence ID" value="TGN16427.1"/>
    <property type="molecule type" value="Genomic_DNA"/>
</dbReference>
<dbReference type="InterPro" id="IPR000014">
    <property type="entry name" value="PAS"/>
</dbReference>
<reference evidence="9" key="1">
    <citation type="journal article" date="2019" name="PLoS Negl. Trop. Dis.">
        <title>Revisiting the worldwide diversity of Leptospira species in the environment.</title>
        <authorList>
            <person name="Vincent A.T."/>
            <person name="Schiettekatte O."/>
            <person name="Bourhy P."/>
            <person name="Veyrier F.J."/>
            <person name="Picardeau M."/>
        </authorList>
    </citation>
    <scope>NUCLEOTIDE SEQUENCE [LARGE SCALE GENOMIC DNA]</scope>
    <source>
        <strain evidence="9">201601109</strain>
    </source>
</reference>
<dbReference type="RefSeq" id="WP_135746038.1">
    <property type="nucleotide sequence ID" value="NZ_JAMQPW010000003.1"/>
</dbReference>
<dbReference type="Gene3D" id="3.30.450.20">
    <property type="entry name" value="PAS domain"/>
    <property type="match status" value="2"/>
</dbReference>
<evidence type="ECO:0000256" key="1">
    <source>
        <dbReference type="ARBA" id="ARBA00000085"/>
    </source>
</evidence>
<dbReference type="Pfam" id="PF08447">
    <property type="entry name" value="PAS_3"/>
    <property type="match status" value="1"/>
</dbReference>
<proteinExistence type="predicted"/>
<evidence type="ECO:0000259" key="6">
    <source>
        <dbReference type="PROSITE" id="PS50109"/>
    </source>
</evidence>
<dbReference type="SUPFAM" id="SSF47384">
    <property type="entry name" value="Homodimeric domain of signal transducing histidine kinase"/>
    <property type="match status" value="1"/>
</dbReference>
<accession>A0A6H3NUC6</accession>
<evidence type="ECO:0000313" key="9">
    <source>
        <dbReference type="EMBL" id="TGN16427.1"/>
    </source>
</evidence>
<dbReference type="PRINTS" id="PR00344">
    <property type="entry name" value="BCTRLSENSOR"/>
</dbReference>
<dbReference type="GO" id="GO:0000155">
    <property type="term" value="F:phosphorelay sensor kinase activity"/>
    <property type="evidence" value="ECO:0007669"/>
    <property type="project" value="InterPro"/>
</dbReference>
<dbReference type="SMART" id="SM00388">
    <property type="entry name" value="HisKA"/>
    <property type="match status" value="1"/>
</dbReference>
<organism evidence="9 10">
    <name type="scientific">Leptospira bandrabouensis</name>
    <dbReference type="NCBI Taxonomy" id="2484903"/>
    <lineage>
        <taxon>Bacteria</taxon>
        <taxon>Pseudomonadati</taxon>
        <taxon>Spirochaetota</taxon>
        <taxon>Spirochaetia</taxon>
        <taxon>Leptospirales</taxon>
        <taxon>Leptospiraceae</taxon>
        <taxon>Leptospira</taxon>
    </lineage>
</organism>
<dbReference type="InterPro" id="IPR036890">
    <property type="entry name" value="HATPase_C_sf"/>
</dbReference>
<evidence type="ECO:0000313" key="10">
    <source>
        <dbReference type="Proteomes" id="UP000297649"/>
    </source>
</evidence>
<evidence type="ECO:0000256" key="3">
    <source>
        <dbReference type="ARBA" id="ARBA00022553"/>
    </source>
</evidence>
<dbReference type="AlphaFoldDB" id="A0A6H3NUC6"/>
<sequence length="796" mass="91000">MEISEANDKVLNAKKELEAAWDGNPLPSFVLNHDLKILRCNASATELFQKSFFQLLGKDFVELICKEEIQEEIRTSLSRKSDQSSFPVILSFLEGTYQILSQSISLERLVVYIINLDTIRLPENRTDELRLKLALESGQSGVWDFSLRLGKAYFSPEYARMLGFEPEHFPQNFSHWETLVHWEDREQIRALFENYLNGSIDSHDLEIRMYTRLGKTIWVWSRGKVVERDENDLPIRVIGTHIDITERKKTEIRTEAVIKIGQKSSRAESEDNILLLALRYSLQLTESNCGYVRICRDGLIISESGLYTVRDQSASVFMPLDSSFKLPRIIRELPIKFNLKENETVELILYNKRTEYEGIDFKEVELLGTELVHILIRKRTEDLLLTSEWNLQSIVECSPNGILILFDGNIQFYNRSSEILLSQSKNQMKNKKVSEVFGFLNGEDPFEFIQSLSNNGFAPDQNVVERNIILSNGQKKWVSFWAIEIIYNGEVSILVYLNDLSKAKDTEMQLLQSEKLATIGQLAAGVAHEINNPMAFISSNLETMRRYHKQLHTIMESVNLVLKKYQTDPTVSKILSDWDHYDVTNVLLDTSDMLEESIDGASRVVEIVRNIKSFAHVNKEESFVMCNLNEVITSAINISHHNIKYDSVVEFSFAKDLPEIPCHPQEIGQVIINLLVNAGHAIEEKKNHGLYSDIQGEKPGKIEVKTRYISSETNQQFAEIKIKDNGIGISEDIQSRIFDPFFSTKETGEGTGLGLSISMDIIRKHKGKIDLESIRCEGTTFSILLPTNLEDENGSE</sequence>
<dbReference type="InterPro" id="IPR052162">
    <property type="entry name" value="Sensor_kinase/Photoreceptor"/>
</dbReference>
<evidence type="ECO:0000259" key="7">
    <source>
        <dbReference type="PROSITE" id="PS50112"/>
    </source>
</evidence>
<dbReference type="CDD" id="cd00082">
    <property type="entry name" value="HisKA"/>
    <property type="match status" value="1"/>
</dbReference>
<dbReference type="PANTHER" id="PTHR43304:SF1">
    <property type="entry name" value="PAC DOMAIN-CONTAINING PROTEIN"/>
    <property type="match status" value="1"/>
</dbReference>
<dbReference type="Pfam" id="PF13426">
    <property type="entry name" value="PAS_9"/>
    <property type="match status" value="1"/>
</dbReference>
<dbReference type="Proteomes" id="UP000297649">
    <property type="component" value="Unassembled WGS sequence"/>
</dbReference>
<dbReference type="InterPro" id="IPR003594">
    <property type="entry name" value="HATPase_dom"/>
</dbReference>
<dbReference type="Gene3D" id="1.10.287.130">
    <property type="match status" value="1"/>
</dbReference>
<dbReference type="PROSITE" id="PS50113">
    <property type="entry name" value="PAC"/>
    <property type="match status" value="1"/>
</dbReference>
<keyword evidence="5" id="KW-0418">Kinase</keyword>
<name>A0A6H3NUC6_9LEPT</name>